<evidence type="ECO:0000313" key="3">
    <source>
        <dbReference type="EnsemblFungi" id="EJT74831"/>
    </source>
</evidence>
<evidence type="ECO:0008006" key="5">
    <source>
        <dbReference type="Google" id="ProtNLM"/>
    </source>
</evidence>
<name>J3P580_GAET3</name>
<dbReference type="AlphaFoldDB" id="J3P580"/>
<dbReference type="VEuPathDB" id="FungiDB:GGTG_08669"/>
<dbReference type="EMBL" id="GL385398">
    <property type="protein sequence ID" value="EJT74831.1"/>
    <property type="molecule type" value="Genomic_DNA"/>
</dbReference>
<gene>
    <name evidence="3" type="primary">20349127</name>
    <name evidence="2" type="ORF">GGTG_08669</name>
</gene>
<feature type="compositionally biased region" description="Basic and acidic residues" evidence="1">
    <location>
        <begin position="7"/>
        <end position="23"/>
    </location>
</feature>
<protein>
    <recommendedName>
        <fullName evidence="5">C2H2-type domain-containing protein</fullName>
    </recommendedName>
</protein>
<reference evidence="4" key="1">
    <citation type="submission" date="2010-07" db="EMBL/GenBank/DDBJ databases">
        <title>The genome sequence of Gaeumannomyces graminis var. tritici strain R3-111a-1.</title>
        <authorList>
            <consortium name="The Broad Institute Genome Sequencing Platform"/>
            <person name="Ma L.-J."/>
            <person name="Dead R."/>
            <person name="Young S."/>
            <person name="Zeng Q."/>
            <person name="Koehrsen M."/>
            <person name="Alvarado L."/>
            <person name="Berlin A."/>
            <person name="Chapman S.B."/>
            <person name="Chen Z."/>
            <person name="Freedman E."/>
            <person name="Gellesch M."/>
            <person name="Goldberg J."/>
            <person name="Griggs A."/>
            <person name="Gujja S."/>
            <person name="Heilman E.R."/>
            <person name="Heiman D."/>
            <person name="Hepburn T."/>
            <person name="Howarth C."/>
            <person name="Jen D."/>
            <person name="Larson L."/>
            <person name="Mehta T."/>
            <person name="Neiman D."/>
            <person name="Pearson M."/>
            <person name="Roberts A."/>
            <person name="Saif S."/>
            <person name="Shea T."/>
            <person name="Shenoy N."/>
            <person name="Sisk P."/>
            <person name="Stolte C."/>
            <person name="Sykes S."/>
            <person name="Walk T."/>
            <person name="White J."/>
            <person name="Yandava C."/>
            <person name="Haas B."/>
            <person name="Nusbaum C."/>
            <person name="Birren B."/>
        </authorList>
    </citation>
    <scope>NUCLEOTIDE SEQUENCE [LARGE SCALE GENOMIC DNA]</scope>
    <source>
        <strain evidence="4">R3-111a-1</strain>
    </source>
</reference>
<evidence type="ECO:0000313" key="2">
    <source>
        <dbReference type="EMBL" id="EJT74831.1"/>
    </source>
</evidence>
<dbReference type="Proteomes" id="UP000006039">
    <property type="component" value="Unassembled WGS sequence"/>
</dbReference>
<reference evidence="2" key="2">
    <citation type="submission" date="2010-07" db="EMBL/GenBank/DDBJ databases">
        <authorList>
            <consortium name="The Broad Institute Genome Sequencing Platform"/>
            <consortium name="Broad Institute Genome Sequencing Center for Infectious Disease"/>
            <person name="Ma L.-J."/>
            <person name="Dead R."/>
            <person name="Young S."/>
            <person name="Zeng Q."/>
            <person name="Koehrsen M."/>
            <person name="Alvarado L."/>
            <person name="Berlin A."/>
            <person name="Chapman S.B."/>
            <person name="Chen Z."/>
            <person name="Freedman E."/>
            <person name="Gellesch M."/>
            <person name="Goldberg J."/>
            <person name="Griggs A."/>
            <person name="Gujja S."/>
            <person name="Heilman E.R."/>
            <person name="Heiman D."/>
            <person name="Hepburn T."/>
            <person name="Howarth C."/>
            <person name="Jen D."/>
            <person name="Larson L."/>
            <person name="Mehta T."/>
            <person name="Neiman D."/>
            <person name="Pearson M."/>
            <person name="Roberts A."/>
            <person name="Saif S."/>
            <person name="Shea T."/>
            <person name="Shenoy N."/>
            <person name="Sisk P."/>
            <person name="Stolte C."/>
            <person name="Sykes S."/>
            <person name="Walk T."/>
            <person name="White J."/>
            <person name="Yandava C."/>
            <person name="Haas B."/>
            <person name="Nusbaum C."/>
            <person name="Birren B."/>
        </authorList>
    </citation>
    <scope>NUCLEOTIDE SEQUENCE</scope>
    <source>
        <strain evidence="2">R3-111a-1</strain>
    </source>
</reference>
<reference evidence="3" key="5">
    <citation type="submission" date="2018-04" db="UniProtKB">
        <authorList>
            <consortium name="EnsemblFungi"/>
        </authorList>
    </citation>
    <scope>IDENTIFICATION</scope>
    <source>
        <strain evidence="3">R3-111a-1</strain>
    </source>
</reference>
<reference evidence="2" key="3">
    <citation type="submission" date="2010-09" db="EMBL/GenBank/DDBJ databases">
        <title>Annotation of Gaeumannomyces graminis var. tritici R3-111a-1.</title>
        <authorList>
            <consortium name="The Broad Institute Genome Sequencing Platform"/>
            <person name="Ma L.-J."/>
            <person name="Dead R."/>
            <person name="Young S.K."/>
            <person name="Zeng Q."/>
            <person name="Gargeya S."/>
            <person name="Fitzgerald M."/>
            <person name="Haas B."/>
            <person name="Abouelleil A."/>
            <person name="Alvarado L."/>
            <person name="Arachchi H.M."/>
            <person name="Berlin A."/>
            <person name="Brown A."/>
            <person name="Chapman S.B."/>
            <person name="Chen Z."/>
            <person name="Dunbar C."/>
            <person name="Freedman E."/>
            <person name="Gearin G."/>
            <person name="Gellesch M."/>
            <person name="Goldberg J."/>
            <person name="Griggs A."/>
            <person name="Gujja S."/>
            <person name="Heiman D."/>
            <person name="Howarth C."/>
            <person name="Larson L."/>
            <person name="Lui A."/>
            <person name="MacDonald P.J.P."/>
            <person name="Mehta T."/>
            <person name="Montmayeur A."/>
            <person name="Murphy C."/>
            <person name="Neiman D."/>
            <person name="Pearson M."/>
            <person name="Priest M."/>
            <person name="Roberts A."/>
            <person name="Saif S."/>
            <person name="Shea T."/>
            <person name="Shenoy N."/>
            <person name="Sisk P."/>
            <person name="Stolte C."/>
            <person name="Sykes S."/>
            <person name="Yandava C."/>
            <person name="Wortman J."/>
            <person name="Nusbaum C."/>
            <person name="Birren B."/>
        </authorList>
    </citation>
    <scope>NUCLEOTIDE SEQUENCE</scope>
    <source>
        <strain evidence="2">R3-111a-1</strain>
    </source>
</reference>
<evidence type="ECO:0000256" key="1">
    <source>
        <dbReference type="SAM" id="MobiDB-lite"/>
    </source>
</evidence>
<organism evidence="2">
    <name type="scientific">Gaeumannomyces tritici (strain R3-111a-1)</name>
    <name type="common">Wheat and barley take-all root rot fungus</name>
    <name type="synonym">Gaeumannomyces graminis var. tritici</name>
    <dbReference type="NCBI Taxonomy" id="644352"/>
    <lineage>
        <taxon>Eukaryota</taxon>
        <taxon>Fungi</taxon>
        <taxon>Dikarya</taxon>
        <taxon>Ascomycota</taxon>
        <taxon>Pezizomycotina</taxon>
        <taxon>Sordariomycetes</taxon>
        <taxon>Sordariomycetidae</taxon>
        <taxon>Magnaporthales</taxon>
        <taxon>Magnaporthaceae</taxon>
        <taxon>Gaeumannomyces</taxon>
    </lineage>
</organism>
<feature type="region of interest" description="Disordered" evidence="1">
    <location>
        <begin position="1"/>
        <end position="48"/>
    </location>
</feature>
<accession>J3P580</accession>
<feature type="region of interest" description="Disordered" evidence="1">
    <location>
        <begin position="149"/>
        <end position="202"/>
    </location>
</feature>
<dbReference type="EnsemblFungi" id="EJT74831">
    <property type="protein sequence ID" value="EJT74831"/>
    <property type="gene ID" value="GGTG_08669"/>
</dbReference>
<proteinExistence type="predicted"/>
<dbReference type="HOGENOM" id="CLU_1354686_0_0_1"/>
<sequence length="202" mass="21919">MAALQAHPEKEALERRKREKERMSAPPPAAAPQRAAESSDGEAPGPALKKAKTLVETEHLIRDARPYMCVELSCPRKFQPYATREEWVAHIDEHYSTRAPKRSAERLRCPICGFVYPGADMGIGKIATHLSRHLELIAAVVIIPGVTLTGPDEGGGGASTPEREPGRSGRMDVNVNVLDESSEAGRDKGDSSTSFNPGHAQF</sequence>
<evidence type="ECO:0000313" key="4">
    <source>
        <dbReference type="Proteomes" id="UP000006039"/>
    </source>
</evidence>
<dbReference type="RefSeq" id="XP_009224775.1">
    <property type="nucleotide sequence ID" value="XM_009226511.1"/>
</dbReference>
<feature type="compositionally biased region" description="Basic and acidic residues" evidence="1">
    <location>
        <begin position="161"/>
        <end position="170"/>
    </location>
</feature>
<keyword evidence="4" id="KW-1185">Reference proteome</keyword>
<reference evidence="3" key="4">
    <citation type="journal article" date="2015" name="G3 (Bethesda)">
        <title>Genome sequences of three phytopathogenic species of the Magnaporthaceae family of fungi.</title>
        <authorList>
            <person name="Okagaki L.H."/>
            <person name="Nunes C.C."/>
            <person name="Sailsbery J."/>
            <person name="Clay B."/>
            <person name="Brown D."/>
            <person name="John T."/>
            <person name="Oh Y."/>
            <person name="Young N."/>
            <person name="Fitzgerald M."/>
            <person name="Haas B.J."/>
            <person name="Zeng Q."/>
            <person name="Young S."/>
            <person name="Adiconis X."/>
            <person name="Fan L."/>
            <person name="Levin J.Z."/>
            <person name="Mitchell T.K."/>
            <person name="Okubara P.A."/>
            <person name="Farman M.L."/>
            <person name="Kohn L.M."/>
            <person name="Birren B."/>
            <person name="Ma L.-J."/>
            <person name="Dean R.A."/>
        </authorList>
    </citation>
    <scope>NUCLEOTIDE SEQUENCE</scope>
    <source>
        <strain evidence="3">R3-111a-1</strain>
    </source>
</reference>
<dbReference type="GeneID" id="20349127"/>